<dbReference type="GO" id="GO:0000502">
    <property type="term" value="C:proteasome complex"/>
    <property type="evidence" value="ECO:0007669"/>
    <property type="project" value="UniProtKB-KW"/>
</dbReference>
<gene>
    <name evidence="2" type="primary">psmA</name>
    <name evidence="2" type="synonym">prcA</name>
    <name evidence="2" type="ORF">MAMT_02209</name>
</gene>
<evidence type="ECO:0000256" key="1">
    <source>
        <dbReference type="SAM" id="MobiDB-lite"/>
    </source>
</evidence>
<evidence type="ECO:0000313" key="2">
    <source>
        <dbReference type="EMBL" id="VVM08231.1"/>
    </source>
</evidence>
<dbReference type="RefSeq" id="WP_142661025.1">
    <property type="nucleotide sequence ID" value="NZ_CABFVA020000122.1"/>
</dbReference>
<sequence length="258" mass="28139">MIEEPYRWLEAVQNRREYIEDQLRGAAPVVALSGEPGILLLAGKASTPKIFEIYDHLALGAVGHPADLEKIRQTAIEAAHVEGFSRSRADVSARRIVSYGLAGALKSAFEQIFAAPLLFRGVLVELGSSPATDQGWLLEYDGGYAGVEHDQLLRGVLIGARKDLSSRWREESRNSPQPSGKSWKEMAEHAVRVLAWAAQEDEAKRVPWAEFTPPKEGNDGNGTDRFEVGALSREAGAAGGPAFLVPEAQRLGWARAKE</sequence>
<keyword evidence="2" id="KW-0378">Hydrolase</keyword>
<organism evidence="2 3">
    <name type="scientific">Methylacidimicrobium tartarophylax</name>
    <dbReference type="NCBI Taxonomy" id="1041768"/>
    <lineage>
        <taxon>Bacteria</taxon>
        <taxon>Pseudomonadati</taxon>
        <taxon>Verrucomicrobiota</taxon>
        <taxon>Methylacidimicrobium</taxon>
    </lineage>
</organism>
<dbReference type="Proteomes" id="UP000334923">
    <property type="component" value="Unassembled WGS sequence"/>
</dbReference>
<dbReference type="InterPro" id="IPR029055">
    <property type="entry name" value="Ntn_hydrolases_N"/>
</dbReference>
<accession>A0A5E6MGJ0</accession>
<reference evidence="2 3" key="1">
    <citation type="submission" date="2019-09" db="EMBL/GenBank/DDBJ databases">
        <authorList>
            <person name="Cremers G."/>
        </authorList>
    </citation>
    <scope>NUCLEOTIDE SEQUENCE [LARGE SCALE GENOMIC DNA]</scope>
    <source>
        <strain evidence="2">4A</strain>
    </source>
</reference>
<dbReference type="OrthoDB" id="9813225at2"/>
<dbReference type="Gene3D" id="3.60.20.10">
    <property type="entry name" value="Glutamine Phosphoribosylpyrophosphate, subunit 1, domain 1"/>
    <property type="match status" value="1"/>
</dbReference>
<protein>
    <submittedName>
        <fullName evidence="2">Proteasome alpha subunit</fullName>
        <ecNumber evidence="2">3.4.25.1</ecNumber>
    </submittedName>
</protein>
<dbReference type="GO" id="GO:0016787">
    <property type="term" value="F:hydrolase activity"/>
    <property type="evidence" value="ECO:0007669"/>
    <property type="project" value="UniProtKB-KW"/>
</dbReference>
<keyword evidence="3" id="KW-1185">Reference proteome</keyword>
<dbReference type="EC" id="3.4.25.1" evidence="2"/>
<name>A0A5E6MGJ0_9BACT</name>
<dbReference type="AlphaFoldDB" id="A0A5E6MGJ0"/>
<feature type="compositionally biased region" description="Basic and acidic residues" evidence="1">
    <location>
        <begin position="216"/>
        <end position="226"/>
    </location>
</feature>
<dbReference type="SUPFAM" id="SSF56235">
    <property type="entry name" value="N-terminal nucleophile aminohydrolases (Ntn hydrolases)"/>
    <property type="match status" value="1"/>
</dbReference>
<proteinExistence type="predicted"/>
<evidence type="ECO:0000313" key="3">
    <source>
        <dbReference type="Proteomes" id="UP000334923"/>
    </source>
</evidence>
<dbReference type="EMBL" id="CABFVA020000122">
    <property type="protein sequence ID" value="VVM08231.1"/>
    <property type="molecule type" value="Genomic_DNA"/>
</dbReference>
<feature type="region of interest" description="Disordered" evidence="1">
    <location>
        <begin position="205"/>
        <end position="226"/>
    </location>
</feature>
<keyword evidence="2" id="KW-0647">Proteasome</keyword>